<reference evidence="7 8" key="1">
    <citation type="submission" date="2018-10" db="EMBL/GenBank/DDBJ databases">
        <title>Sequencing the genomes of 1000 actinobacteria strains.</title>
        <authorList>
            <person name="Klenk H.-P."/>
        </authorList>
    </citation>
    <scope>NUCLEOTIDE SEQUENCE [LARGE SCALE GENOMIC DNA]</scope>
    <source>
        <strain evidence="7 8">DSM 44343</strain>
    </source>
</reference>
<feature type="active site" description="Nucleophile" evidence="4">
    <location>
        <position position="318"/>
    </location>
</feature>
<evidence type="ECO:0000256" key="3">
    <source>
        <dbReference type="ARBA" id="ARBA00023295"/>
    </source>
</evidence>
<keyword evidence="2 4" id="KW-0378">Hydrolase</keyword>
<dbReference type="EMBL" id="RBKV01000001">
    <property type="protein sequence ID" value="RKR97278.1"/>
    <property type="molecule type" value="Genomic_DNA"/>
</dbReference>
<gene>
    <name evidence="7" type="ORF">DFJ75_4146</name>
</gene>
<keyword evidence="5" id="KW-0812">Transmembrane</keyword>
<dbReference type="PANTHER" id="PTHR40079">
    <property type="entry name" value="MANNAN ENDO-1,4-BETA-MANNOSIDASE E-RELATED"/>
    <property type="match status" value="1"/>
</dbReference>
<dbReference type="InterPro" id="IPR017853">
    <property type="entry name" value="GH"/>
</dbReference>
<protein>
    <submittedName>
        <fullName evidence="7">Glycosyl hydrolase family 26</fullName>
    </submittedName>
</protein>
<evidence type="ECO:0000256" key="2">
    <source>
        <dbReference type="ARBA" id="ARBA00022801"/>
    </source>
</evidence>
<name>A0A495K9I0_WILMA</name>
<keyword evidence="5" id="KW-1133">Transmembrane helix</keyword>
<dbReference type="AlphaFoldDB" id="A0A495K9I0"/>
<dbReference type="GO" id="GO:0006080">
    <property type="term" value="P:substituted mannan metabolic process"/>
    <property type="evidence" value="ECO:0007669"/>
    <property type="project" value="InterPro"/>
</dbReference>
<evidence type="ECO:0000256" key="5">
    <source>
        <dbReference type="SAM" id="Phobius"/>
    </source>
</evidence>
<dbReference type="InterPro" id="IPR022790">
    <property type="entry name" value="GH26_dom"/>
</dbReference>
<dbReference type="InterPro" id="IPR000805">
    <property type="entry name" value="Glyco_hydro_26"/>
</dbReference>
<comment type="caution">
    <text evidence="7">The sequence shown here is derived from an EMBL/GenBank/DDBJ whole genome shotgun (WGS) entry which is preliminary data.</text>
</comment>
<dbReference type="GO" id="GO:0016985">
    <property type="term" value="F:mannan endo-1,4-beta-mannosidase activity"/>
    <property type="evidence" value="ECO:0007669"/>
    <property type="project" value="InterPro"/>
</dbReference>
<comment type="similarity">
    <text evidence="1 4">Belongs to the glycosyl hydrolase 26 family.</text>
</comment>
<evidence type="ECO:0000259" key="6">
    <source>
        <dbReference type="PROSITE" id="PS51764"/>
    </source>
</evidence>
<dbReference type="PANTHER" id="PTHR40079:SF4">
    <property type="entry name" value="GH26 DOMAIN-CONTAINING PROTEIN-RELATED"/>
    <property type="match status" value="1"/>
</dbReference>
<feature type="transmembrane region" description="Helical" evidence="5">
    <location>
        <begin position="12"/>
        <end position="39"/>
    </location>
</feature>
<evidence type="ECO:0000256" key="1">
    <source>
        <dbReference type="ARBA" id="ARBA00007754"/>
    </source>
</evidence>
<organism evidence="7 8">
    <name type="scientific">Williamsia marianensis</name>
    <dbReference type="NCBI Taxonomy" id="85044"/>
    <lineage>
        <taxon>Bacteria</taxon>
        <taxon>Bacillati</taxon>
        <taxon>Actinomycetota</taxon>
        <taxon>Actinomycetes</taxon>
        <taxon>Mycobacteriales</taxon>
        <taxon>Nocardiaceae</taxon>
        <taxon>Williamsia</taxon>
    </lineage>
</organism>
<accession>A0A495K9I0</accession>
<keyword evidence="3 4" id="KW-0326">Glycosidase</keyword>
<feature type="active site" description="Proton donor" evidence="4">
    <location>
        <position position="165"/>
    </location>
</feature>
<dbReference type="Gene3D" id="3.20.20.80">
    <property type="entry name" value="Glycosidases"/>
    <property type="match status" value="1"/>
</dbReference>
<dbReference type="Pfam" id="PF02156">
    <property type="entry name" value="Glyco_hydro_26"/>
    <property type="match status" value="1"/>
</dbReference>
<dbReference type="RefSeq" id="WP_245969138.1">
    <property type="nucleotide sequence ID" value="NZ_CBCRXS010000003.1"/>
</dbReference>
<evidence type="ECO:0000256" key="4">
    <source>
        <dbReference type="PROSITE-ProRule" id="PRU01100"/>
    </source>
</evidence>
<evidence type="ECO:0000313" key="8">
    <source>
        <dbReference type="Proteomes" id="UP000274762"/>
    </source>
</evidence>
<feature type="domain" description="GH26" evidence="6">
    <location>
        <begin position="7"/>
        <end position="389"/>
    </location>
</feature>
<dbReference type="Proteomes" id="UP000274762">
    <property type="component" value="Unassembled WGS sequence"/>
</dbReference>
<keyword evidence="5" id="KW-0472">Membrane</keyword>
<evidence type="ECO:0000313" key="7">
    <source>
        <dbReference type="EMBL" id="RKR97278.1"/>
    </source>
</evidence>
<sequence length="412" mass="45091">MTLHLKTFGRRLGYFVRTFWAPIAAGVVALAIGVGNIYVTSDSEADDKATDCAAAVSESVSPSTGVWYGASFDWEKTTIADYSENLGSHPAVTVFFTEIPYDDAARADLKQTVDTVREDGRVLLLTVQPSGGLRTVTPEVAEAFAADLAEFNESGVPVVVRFAHEMNGSWYPWGQQPALYKETFARVATAVHAAAPGSAMMWAPSYAGGYPFADGEYSPAPGTAEFTDLDSDRNGQLTREDDPYAAFYPGDESVDWVGMSLYHWGNRFPWSENELAEPNKFAQQLTGSYVGANGDDTVLPDFYDEYGTQRNKPVAIPETAALFNPGEPEGPGALAIKKSWWTQIFAPTVPDEFPLLKMVNWVEWDRYEPEADTQVDWRTMADPPIRAEFTAALPDWLAFGPNEPCGPIATKG</sequence>
<proteinExistence type="inferred from homology"/>
<dbReference type="PROSITE" id="PS51764">
    <property type="entry name" value="GH26"/>
    <property type="match status" value="1"/>
</dbReference>
<dbReference type="SUPFAM" id="SSF51445">
    <property type="entry name" value="(Trans)glycosidases"/>
    <property type="match status" value="1"/>
</dbReference>